<dbReference type="PROSITE" id="PS51747">
    <property type="entry name" value="CYT_DCMP_DEAMINASES_2"/>
    <property type="match status" value="1"/>
</dbReference>
<dbReference type="InterPro" id="IPR028883">
    <property type="entry name" value="tRNA_aden_deaminase"/>
</dbReference>
<dbReference type="Gene3D" id="3.40.140.10">
    <property type="entry name" value="Cytidine Deaminase, domain 2"/>
    <property type="match status" value="1"/>
</dbReference>
<dbReference type="Proteomes" id="UP000279384">
    <property type="component" value="Unassembled WGS sequence"/>
</dbReference>
<evidence type="ECO:0000256" key="5">
    <source>
        <dbReference type="ARBA" id="ARBA00022801"/>
    </source>
</evidence>
<dbReference type="RefSeq" id="WP_120812063.1">
    <property type="nucleotide sequence ID" value="NZ_RBID01000018.1"/>
</dbReference>
<dbReference type="PANTHER" id="PTHR11079:SF202">
    <property type="entry name" value="TRNA-SPECIFIC ADENOSINE DEAMINASE"/>
    <property type="match status" value="1"/>
</dbReference>
<evidence type="ECO:0000313" key="11">
    <source>
        <dbReference type="Proteomes" id="UP000279384"/>
    </source>
</evidence>
<gene>
    <name evidence="8" type="primary">tadA</name>
    <name evidence="10" type="ORF">C8E02_3059</name>
</gene>
<keyword evidence="3 8" id="KW-0819">tRNA processing</keyword>
<feature type="domain" description="CMP/dCMP-type deaminase" evidence="9">
    <location>
        <begin position="93"/>
        <end position="205"/>
    </location>
</feature>
<dbReference type="InterPro" id="IPR002125">
    <property type="entry name" value="CMP_dCMP_dom"/>
</dbReference>
<feature type="binding site" evidence="8">
    <location>
        <position position="177"/>
    </location>
    <ligand>
        <name>Zn(2+)</name>
        <dbReference type="ChEBI" id="CHEBI:29105"/>
        <note>catalytic</note>
    </ligand>
</feature>
<dbReference type="GO" id="GO:0052717">
    <property type="term" value="F:tRNA-specific adenosine-34 deaminase activity"/>
    <property type="evidence" value="ECO:0007669"/>
    <property type="project" value="UniProtKB-UniRule"/>
</dbReference>
<dbReference type="GO" id="GO:0008270">
    <property type="term" value="F:zinc ion binding"/>
    <property type="evidence" value="ECO:0007669"/>
    <property type="project" value="UniProtKB-UniRule"/>
</dbReference>
<keyword evidence="6 8" id="KW-0862">Zinc</keyword>
<evidence type="ECO:0000256" key="3">
    <source>
        <dbReference type="ARBA" id="ARBA00022694"/>
    </source>
</evidence>
<accession>A0A495B1D6</accession>
<dbReference type="EC" id="3.5.4.33" evidence="8"/>
<dbReference type="PANTHER" id="PTHR11079">
    <property type="entry name" value="CYTOSINE DEAMINASE FAMILY MEMBER"/>
    <property type="match status" value="1"/>
</dbReference>
<evidence type="ECO:0000256" key="6">
    <source>
        <dbReference type="ARBA" id="ARBA00022833"/>
    </source>
</evidence>
<dbReference type="Pfam" id="PF04994">
    <property type="entry name" value="TfoX_C"/>
    <property type="match status" value="1"/>
</dbReference>
<dbReference type="InterPro" id="IPR007077">
    <property type="entry name" value="TfoX_C"/>
</dbReference>
<name>A0A495B1D6_VOGIN</name>
<dbReference type="HAMAP" id="MF_00972">
    <property type="entry name" value="tRNA_aden_deaminase"/>
    <property type="match status" value="1"/>
</dbReference>
<sequence>MTAPLLSPPLPPAAIRWLHALDIRDRPTLAQCGAARAYALLKAAGHTVTLKLLYALEAAIRGVHWSQLDDDDRLRLRTALAQLPPQRPLPPLAERQRFMALARELAQQAAAEGEVPVGALVVRNGEVIGRGYNRPCASHDPSAHAEMLALRDAAANLGNYRLAGCQLYVTLEPCPMCSGAILHARIDHVLFGANDAKTGAAGSVLNLFAETKLNHQTAIDGGIDAESCAGLLAGFFRQRRHTARKES</sequence>
<feature type="binding site" evidence="8">
    <location>
        <position position="174"/>
    </location>
    <ligand>
        <name>Zn(2+)</name>
        <dbReference type="ChEBI" id="CHEBI:29105"/>
        <note>catalytic</note>
    </ligand>
</feature>
<evidence type="ECO:0000256" key="8">
    <source>
        <dbReference type="HAMAP-Rule" id="MF_00972"/>
    </source>
</evidence>
<dbReference type="Gene3D" id="1.10.150.20">
    <property type="entry name" value="5' to 3' exonuclease, C-terminal subdomain"/>
    <property type="match status" value="1"/>
</dbReference>
<proteinExistence type="inferred from homology"/>
<feature type="binding site" evidence="8">
    <location>
        <position position="144"/>
    </location>
    <ligand>
        <name>Zn(2+)</name>
        <dbReference type="ChEBI" id="CHEBI:29105"/>
        <note>catalytic</note>
    </ligand>
</feature>
<dbReference type="InterPro" id="IPR016192">
    <property type="entry name" value="APOBEC/CMP_deaminase_Zn-bd"/>
</dbReference>
<comment type="catalytic activity">
    <reaction evidence="7 8">
        <text>adenosine(34) in tRNA + H2O + H(+) = inosine(34) in tRNA + NH4(+)</text>
        <dbReference type="Rhea" id="RHEA:43168"/>
        <dbReference type="Rhea" id="RHEA-COMP:10373"/>
        <dbReference type="Rhea" id="RHEA-COMP:10374"/>
        <dbReference type="ChEBI" id="CHEBI:15377"/>
        <dbReference type="ChEBI" id="CHEBI:15378"/>
        <dbReference type="ChEBI" id="CHEBI:28938"/>
        <dbReference type="ChEBI" id="CHEBI:74411"/>
        <dbReference type="ChEBI" id="CHEBI:82852"/>
        <dbReference type="EC" id="3.5.4.33"/>
    </reaction>
</comment>
<organism evidence="10 11">
    <name type="scientific">Vogesella indigofera</name>
    <name type="common">Pseudomonas indigofera</name>
    <dbReference type="NCBI Taxonomy" id="45465"/>
    <lineage>
        <taxon>Bacteria</taxon>
        <taxon>Pseudomonadati</taxon>
        <taxon>Pseudomonadota</taxon>
        <taxon>Betaproteobacteria</taxon>
        <taxon>Neisseriales</taxon>
        <taxon>Chromobacteriaceae</taxon>
        <taxon>Vogesella</taxon>
    </lineage>
</organism>
<dbReference type="NCBIfam" id="NF008113">
    <property type="entry name" value="PRK10860.1"/>
    <property type="match status" value="1"/>
</dbReference>
<dbReference type="InterPro" id="IPR016193">
    <property type="entry name" value="Cytidine_deaminase-like"/>
</dbReference>
<evidence type="ECO:0000259" key="9">
    <source>
        <dbReference type="PROSITE" id="PS51747"/>
    </source>
</evidence>
<comment type="cofactor">
    <cofactor evidence="8">
        <name>Zn(2+)</name>
        <dbReference type="ChEBI" id="CHEBI:29105"/>
    </cofactor>
    <text evidence="8">Binds 1 zinc ion per subunit.</text>
</comment>
<dbReference type="CDD" id="cd01285">
    <property type="entry name" value="nucleoside_deaminase"/>
    <property type="match status" value="1"/>
</dbReference>
<evidence type="ECO:0000313" key="10">
    <source>
        <dbReference type="EMBL" id="RKQ54798.1"/>
    </source>
</evidence>
<evidence type="ECO:0000256" key="7">
    <source>
        <dbReference type="ARBA" id="ARBA00048045"/>
    </source>
</evidence>
<dbReference type="GO" id="GO:0002100">
    <property type="term" value="P:tRNA wobble adenosine to inosine editing"/>
    <property type="evidence" value="ECO:0007669"/>
    <property type="project" value="UniProtKB-UniRule"/>
</dbReference>
<comment type="subunit">
    <text evidence="2 8">Homodimer.</text>
</comment>
<comment type="similarity">
    <text evidence="1">Belongs to the cytidine and deoxycytidylate deaminase family. ADAT2 subfamily.</text>
</comment>
<comment type="function">
    <text evidence="8">Catalyzes the deamination of adenosine to inosine at the wobble position 34 of tRNA(Arg2).</text>
</comment>
<protein>
    <recommendedName>
        <fullName evidence="8">tRNA-specific adenosine deaminase</fullName>
        <ecNumber evidence="8">3.5.4.33</ecNumber>
    </recommendedName>
</protein>
<dbReference type="AlphaFoldDB" id="A0A495B1D6"/>
<comment type="caution">
    <text evidence="10">The sequence shown here is derived from an EMBL/GenBank/DDBJ whole genome shotgun (WGS) entry which is preliminary data.</text>
</comment>
<evidence type="ECO:0000256" key="4">
    <source>
        <dbReference type="ARBA" id="ARBA00022723"/>
    </source>
</evidence>
<dbReference type="FunFam" id="3.40.140.10:FF:000005">
    <property type="entry name" value="tRNA-specific adenosine deaminase"/>
    <property type="match status" value="1"/>
</dbReference>
<evidence type="ECO:0000256" key="1">
    <source>
        <dbReference type="ARBA" id="ARBA00010669"/>
    </source>
</evidence>
<feature type="active site" description="Proton donor" evidence="8">
    <location>
        <position position="146"/>
    </location>
</feature>
<evidence type="ECO:0000256" key="2">
    <source>
        <dbReference type="ARBA" id="ARBA00011738"/>
    </source>
</evidence>
<keyword evidence="4 8" id="KW-0479">Metal-binding</keyword>
<dbReference type="Pfam" id="PF00383">
    <property type="entry name" value="dCMP_cyt_deam_1"/>
    <property type="match status" value="1"/>
</dbReference>
<dbReference type="EMBL" id="RBID01000018">
    <property type="protein sequence ID" value="RKQ54798.1"/>
    <property type="molecule type" value="Genomic_DNA"/>
</dbReference>
<dbReference type="PROSITE" id="PS00903">
    <property type="entry name" value="CYT_DCMP_DEAMINASES_1"/>
    <property type="match status" value="1"/>
</dbReference>
<reference evidence="10 11" key="1">
    <citation type="submission" date="2018-10" db="EMBL/GenBank/DDBJ databases">
        <title>Genomic Encyclopedia of Type Strains, Phase IV (KMG-IV): sequencing the most valuable type-strain genomes for metagenomic binning, comparative biology and taxonomic classification.</title>
        <authorList>
            <person name="Goeker M."/>
        </authorList>
    </citation>
    <scope>NUCLEOTIDE SEQUENCE [LARGE SCALE GENOMIC DNA]</scope>
    <source>
        <strain evidence="10 11">DSM 3303</strain>
    </source>
</reference>
<keyword evidence="5 8" id="KW-0378">Hydrolase</keyword>
<dbReference type="SUPFAM" id="SSF53927">
    <property type="entry name" value="Cytidine deaminase-like"/>
    <property type="match status" value="1"/>
</dbReference>